<accession>G4Z4S9</accession>
<gene>
    <name evidence="1" type="ORF">PHYSODRAFT_299276</name>
</gene>
<proteinExistence type="predicted"/>
<organism evidence="1 2">
    <name type="scientific">Phytophthora sojae (strain P6497)</name>
    <name type="common">Soybean stem and root rot agent</name>
    <name type="synonym">Phytophthora megasperma f. sp. glycines</name>
    <dbReference type="NCBI Taxonomy" id="1094619"/>
    <lineage>
        <taxon>Eukaryota</taxon>
        <taxon>Sar</taxon>
        <taxon>Stramenopiles</taxon>
        <taxon>Oomycota</taxon>
        <taxon>Peronosporomycetes</taxon>
        <taxon>Peronosporales</taxon>
        <taxon>Peronosporaceae</taxon>
        <taxon>Phytophthora</taxon>
    </lineage>
</organism>
<keyword evidence="2" id="KW-1185">Reference proteome</keyword>
<dbReference type="Proteomes" id="UP000002640">
    <property type="component" value="Unassembled WGS sequence"/>
</dbReference>
<evidence type="ECO:0000313" key="2">
    <source>
        <dbReference type="Proteomes" id="UP000002640"/>
    </source>
</evidence>
<dbReference type="EMBL" id="JH159153">
    <property type="protein sequence ID" value="EGZ21616.1"/>
    <property type="molecule type" value="Genomic_DNA"/>
</dbReference>
<evidence type="ECO:0000313" key="1">
    <source>
        <dbReference type="EMBL" id="EGZ21616.1"/>
    </source>
</evidence>
<name>G4Z4S9_PHYSP</name>
<dbReference type="InParanoid" id="G4Z4S9"/>
<dbReference type="GeneID" id="20641717"/>
<protein>
    <submittedName>
        <fullName evidence="1">Uncharacterized protein</fullName>
    </submittedName>
</protein>
<sequence>MERSALAFAELAGGAVTSCGGGGAPAAGFRCCCSQDASDMTRTLGHSTWGLDTCGSVAGHPATRFPNGAEQSRRKADSTGAQLLLACTEASVALAARGRAFGLNVEQFACHWVGLLHAGLDLDLSIPRSPVIHSLFTHNRSVGGAALVLRSCSCSGKAQGPPARVEVGEVATPRSITGVSIPARRRRDDCLTVATDADLGRRSANLASLSTHRLLHCIALYCIALHCIALGGRVRPRGGNGRGGRADRRGMVSSHEQLQDGGIQTAIRFPLRIKSSSACQKGVVHRDDKKVCDLVVQSLSWGRIQVATCSSFVWQFDQTLWMSLNKLLPRESCVNEVGSSN</sequence>
<dbReference type="KEGG" id="psoj:PHYSODRAFT_299276"/>
<reference evidence="1 2" key="1">
    <citation type="journal article" date="2006" name="Science">
        <title>Phytophthora genome sequences uncover evolutionary origins and mechanisms of pathogenesis.</title>
        <authorList>
            <person name="Tyler B.M."/>
            <person name="Tripathy S."/>
            <person name="Zhang X."/>
            <person name="Dehal P."/>
            <person name="Jiang R.H."/>
            <person name="Aerts A."/>
            <person name="Arredondo F.D."/>
            <person name="Baxter L."/>
            <person name="Bensasson D."/>
            <person name="Beynon J.L."/>
            <person name="Chapman J."/>
            <person name="Damasceno C.M."/>
            <person name="Dorrance A.E."/>
            <person name="Dou D."/>
            <person name="Dickerman A.W."/>
            <person name="Dubchak I.L."/>
            <person name="Garbelotto M."/>
            <person name="Gijzen M."/>
            <person name="Gordon S.G."/>
            <person name="Govers F."/>
            <person name="Grunwald N.J."/>
            <person name="Huang W."/>
            <person name="Ivors K.L."/>
            <person name="Jones R.W."/>
            <person name="Kamoun S."/>
            <person name="Krampis K."/>
            <person name="Lamour K.H."/>
            <person name="Lee M.K."/>
            <person name="McDonald W.H."/>
            <person name="Medina M."/>
            <person name="Meijer H.J."/>
            <person name="Nordberg E.K."/>
            <person name="Maclean D.J."/>
            <person name="Ospina-Giraldo M.D."/>
            <person name="Morris P.F."/>
            <person name="Phuntumart V."/>
            <person name="Putnam N.H."/>
            <person name="Rash S."/>
            <person name="Rose J.K."/>
            <person name="Sakihama Y."/>
            <person name="Salamov A.A."/>
            <person name="Savidor A."/>
            <person name="Scheuring C.F."/>
            <person name="Smith B.M."/>
            <person name="Sobral B.W."/>
            <person name="Terry A."/>
            <person name="Torto-Alalibo T.A."/>
            <person name="Win J."/>
            <person name="Xu Z."/>
            <person name="Zhang H."/>
            <person name="Grigoriev I.V."/>
            <person name="Rokhsar D.S."/>
            <person name="Boore J.L."/>
        </authorList>
    </citation>
    <scope>NUCLEOTIDE SEQUENCE [LARGE SCALE GENOMIC DNA]</scope>
    <source>
        <strain evidence="1 2">P6497</strain>
    </source>
</reference>
<dbReference type="AlphaFoldDB" id="G4Z4S9"/>
<dbReference type="RefSeq" id="XP_009524333.1">
    <property type="nucleotide sequence ID" value="XM_009526038.1"/>
</dbReference>